<dbReference type="EMBL" id="CCKQ01012738">
    <property type="protein sequence ID" value="CDW84372.1"/>
    <property type="molecule type" value="Genomic_DNA"/>
</dbReference>
<dbReference type="Pfam" id="PF00335">
    <property type="entry name" value="Tetraspanin"/>
    <property type="match status" value="1"/>
</dbReference>
<sequence length="189" mass="21531">MNPIQAFKAKQKLDQIKSGIQEGSTGLFMFFVIFNFLIVLSSLGVIGCSIYLFVITKQANAFNVSFLITGIVLSTFSILAFKLRKSIHLLGCYLLILALVFFFMLIVTIIMLIKKSVIVEAARRWFEDSGKTLKEIEDFEKDMNSSVVSVSTALIFFCGIIVRFIDYNTLVMYNNIWLLLQKFYQGQNI</sequence>
<evidence type="ECO:0000256" key="3">
    <source>
        <dbReference type="ARBA" id="ARBA00022989"/>
    </source>
</evidence>
<dbReference type="OrthoDB" id="323270at2759"/>
<keyword evidence="4 5" id="KW-0472">Membrane</keyword>
<protein>
    <submittedName>
        <fullName evidence="6">Uncharacterized protein</fullName>
    </submittedName>
</protein>
<evidence type="ECO:0000313" key="6">
    <source>
        <dbReference type="EMBL" id="CDW84372.1"/>
    </source>
</evidence>
<organism evidence="6 7">
    <name type="scientific">Stylonychia lemnae</name>
    <name type="common">Ciliate</name>
    <dbReference type="NCBI Taxonomy" id="5949"/>
    <lineage>
        <taxon>Eukaryota</taxon>
        <taxon>Sar</taxon>
        <taxon>Alveolata</taxon>
        <taxon>Ciliophora</taxon>
        <taxon>Intramacronucleata</taxon>
        <taxon>Spirotrichea</taxon>
        <taxon>Stichotrichia</taxon>
        <taxon>Sporadotrichida</taxon>
        <taxon>Oxytrichidae</taxon>
        <taxon>Stylonychinae</taxon>
        <taxon>Stylonychia</taxon>
    </lineage>
</organism>
<name>A0A078AT71_STYLE</name>
<feature type="transmembrane region" description="Helical" evidence="5">
    <location>
        <begin position="61"/>
        <end position="81"/>
    </location>
</feature>
<dbReference type="AlphaFoldDB" id="A0A078AT71"/>
<proteinExistence type="predicted"/>
<keyword evidence="2 5" id="KW-0812">Transmembrane</keyword>
<evidence type="ECO:0000313" key="7">
    <source>
        <dbReference type="Proteomes" id="UP000039865"/>
    </source>
</evidence>
<reference evidence="6 7" key="1">
    <citation type="submission" date="2014-06" db="EMBL/GenBank/DDBJ databases">
        <authorList>
            <person name="Swart Estienne"/>
        </authorList>
    </citation>
    <scope>NUCLEOTIDE SEQUENCE [LARGE SCALE GENOMIC DNA]</scope>
    <source>
        <strain evidence="6 7">130c</strain>
    </source>
</reference>
<feature type="transmembrane region" description="Helical" evidence="5">
    <location>
        <begin position="147"/>
        <end position="165"/>
    </location>
</feature>
<dbReference type="InParanoid" id="A0A078AT71"/>
<keyword evidence="7" id="KW-1185">Reference proteome</keyword>
<feature type="transmembrane region" description="Helical" evidence="5">
    <location>
        <begin position="93"/>
        <end position="113"/>
    </location>
</feature>
<evidence type="ECO:0000256" key="1">
    <source>
        <dbReference type="ARBA" id="ARBA00004141"/>
    </source>
</evidence>
<accession>A0A078AT71</accession>
<feature type="transmembrane region" description="Helical" evidence="5">
    <location>
        <begin position="27"/>
        <end position="55"/>
    </location>
</feature>
<evidence type="ECO:0000256" key="4">
    <source>
        <dbReference type="ARBA" id="ARBA00023136"/>
    </source>
</evidence>
<evidence type="ECO:0000256" key="5">
    <source>
        <dbReference type="SAM" id="Phobius"/>
    </source>
</evidence>
<gene>
    <name evidence="6" type="primary">Contig7406.g7918</name>
    <name evidence="6" type="ORF">STYLEM_13433</name>
</gene>
<dbReference type="Proteomes" id="UP000039865">
    <property type="component" value="Unassembled WGS sequence"/>
</dbReference>
<evidence type="ECO:0000256" key="2">
    <source>
        <dbReference type="ARBA" id="ARBA00022692"/>
    </source>
</evidence>
<dbReference type="GO" id="GO:0016020">
    <property type="term" value="C:membrane"/>
    <property type="evidence" value="ECO:0007669"/>
    <property type="project" value="UniProtKB-SubCell"/>
</dbReference>
<keyword evidence="3 5" id="KW-1133">Transmembrane helix</keyword>
<comment type="subcellular location">
    <subcellularLocation>
        <location evidence="1">Membrane</location>
        <topology evidence="1">Multi-pass membrane protein</topology>
    </subcellularLocation>
</comment>
<dbReference type="InterPro" id="IPR018499">
    <property type="entry name" value="Tetraspanin/Peripherin"/>
</dbReference>